<name>A0ABV5HR40_9VIBR</name>
<feature type="transmembrane region" description="Helical" evidence="1">
    <location>
        <begin position="12"/>
        <end position="32"/>
    </location>
</feature>
<keyword evidence="1" id="KW-0812">Transmembrane</keyword>
<dbReference type="Proteomes" id="UP001589645">
    <property type="component" value="Unassembled WGS sequence"/>
</dbReference>
<protein>
    <submittedName>
        <fullName evidence="2">Uncharacterized protein</fullName>
    </submittedName>
</protein>
<feature type="transmembrane region" description="Helical" evidence="1">
    <location>
        <begin position="110"/>
        <end position="129"/>
    </location>
</feature>
<comment type="caution">
    <text evidence="2">The sequence shown here is derived from an EMBL/GenBank/DDBJ whole genome shotgun (WGS) entry which is preliminary data.</text>
</comment>
<gene>
    <name evidence="2" type="ORF">ACFFUV_13725</name>
</gene>
<sequence>MDILLKLPAIKSVANYLVFPALAVAYMSYFPASLAQGNWIEFLYNLLPGVGITANVILALLAAIAGYAALFSFANYFESYHSIPMFMITAGLMLSVVVAATFEISEFNWVNTPLSFALATVSMTFLLVVEKASKDRQ</sequence>
<evidence type="ECO:0000256" key="1">
    <source>
        <dbReference type="SAM" id="Phobius"/>
    </source>
</evidence>
<evidence type="ECO:0000313" key="3">
    <source>
        <dbReference type="Proteomes" id="UP001589645"/>
    </source>
</evidence>
<evidence type="ECO:0000313" key="2">
    <source>
        <dbReference type="EMBL" id="MFB9136026.1"/>
    </source>
</evidence>
<keyword evidence="1" id="KW-0472">Membrane</keyword>
<feature type="transmembrane region" description="Helical" evidence="1">
    <location>
        <begin position="52"/>
        <end position="73"/>
    </location>
</feature>
<dbReference type="EMBL" id="JBHMEP010000003">
    <property type="protein sequence ID" value="MFB9136026.1"/>
    <property type="molecule type" value="Genomic_DNA"/>
</dbReference>
<feature type="transmembrane region" description="Helical" evidence="1">
    <location>
        <begin position="85"/>
        <end position="104"/>
    </location>
</feature>
<keyword evidence="3" id="KW-1185">Reference proteome</keyword>
<proteinExistence type="predicted"/>
<organism evidence="2 3">
    <name type="scientific">Vibrio olivae</name>
    <dbReference type="NCBI Taxonomy" id="1243002"/>
    <lineage>
        <taxon>Bacteria</taxon>
        <taxon>Pseudomonadati</taxon>
        <taxon>Pseudomonadota</taxon>
        <taxon>Gammaproteobacteria</taxon>
        <taxon>Vibrionales</taxon>
        <taxon>Vibrionaceae</taxon>
        <taxon>Vibrio</taxon>
    </lineage>
</organism>
<accession>A0ABV5HR40</accession>
<reference evidence="2 3" key="1">
    <citation type="submission" date="2024-09" db="EMBL/GenBank/DDBJ databases">
        <authorList>
            <person name="Sun Q."/>
            <person name="Mori K."/>
        </authorList>
    </citation>
    <scope>NUCLEOTIDE SEQUENCE [LARGE SCALE GENOMIC DNA]</scope>
    <source>
        <strain evidence="2 3">CECT 8064</strain>
    </source>
</reference>
<keyword evidence="1" id="KW-1133">Transmembrane helix</keyword>
<dbReference type="RefSeq" id="WP_390193769.1">
    <property type="nucleotide sequence ID" value="NZ_JBHMEP010000003.1"/>
</dbReference>